<evidence type="ECO:0000256" key="1">
    <source>
        <dbReference type="SAM" id="Coils"/>
    </source>
</evidence>
<dbReference type="Pfam" id="PF06476">
    <property type="entry name" value="DUF1090"/>
    <property type="match status" value="1"/>
</dbReference>
<dbReference type="OrthoDB" id="8859151at2"/>
<dbReference type="AlphaFoldDB" id="A0A240UGX3"/>
<keyword evidence="1" id="KW-0175">Coiled coil</keyword>
<dbReference type="EMBL" id="CP021366">
    <property type="protein sequence ID" value="ART60754.1"/>
    <property type="molecule type" value="Genomic_DNA"/>
</dbReference>
<gene>
    <name evidence="2" type="ORF">CBP36_05410</name>
</gene>
<dbReference type="RefSeq" id="WP_086928640.1">
    <property type="nucleotide sequence ID" value="NZ_CP021362.1"/>
</dbReference>
<accession>A0A240UGX3</accession>
<evidence type="ECO:0008006" key="4">
    <source>
        <dbReference type="Google" id="ProtNLM"/>
    </source>
</evidence>
<dbReference type="KEGG" id="acis:CBP35_13525"/>
<reference evidence="2" key="1">
    <citation type="submission" date="2017-05" db="EMBL/GenBank/DDBJ databases">
        <title>Polyphasic characterization of four soil-derived phenanthrene-degrading Acidovorax strains and proposal of Acidovorax phenanthrenivorans sp. nov.</title>
        <authorList>
            <person name="Singleton D."/>
            <person name="Lee J."/>
            <person name="Dickey A.N."/>
            <person name="Stroud A."/>
            <person name="Scholl E.H."/>
            <person name="Wright F.A."/>
            <person name="Aitken M.D."/>
        </authorList>
    </citation>
    <scope>NUCLEOTIDE SEQUENCE</scope>
    <source>
        <strain evidence="2">P4</strain>
    </source>
</reference>
<proteinExistence type="predicted"/>
<feature type="coiled-coil region" evidence="1">
    <location>
        <begin position="32"/>
        <end position="86"/>
    </location>
</feature>
<evidence type="ECO:0000313" key="2">
    <source>
        <dbReference type="EMBL" id="ART60754.1"/>
    </source>
</evidence>
<organism evidence="2 3">
    <name type="scientific">Acidovorax carolinensis</name>
    <dbReference type="NCBI Taxonomy" id="553814"/>
    <lineage>
        <taxon>Bacteria</taxon>
        <taxon>Pseudomonadati</taxon>
        <taxon>Pseudomonadota</taxon>
        <taxon>Betaproteobacteria</taxon>
        <taxon>Burkholderiales</taxon>
        <taxon>Comamonadaceae</taxon>
        <taxon>Acidovorax</taxon>
    </lineage>
</organism>
<dbReference type="Proteomes" id="UP000194440">
    <property type="component" value="Chromosome"/>
</dbReference>
<name>A0A240UGX3_9BURK</name>
<sequence>MAVHDSNSCAAEQAELEKRMHLARVKGRMLLRQQLADQLATVQQDCKLLSADQGNAANIERLEREVRTLRTELEAAEAQLRKLKGEISR</sequence>
<keyword evidence="3" id="KW-1185">Reference proteome</keyword>
<dbReference type="KEGG" id="acip:CBP36_05410"/>
<protein>
    <recommendedName>
        <fullName evidence="4">DUF1090 domain-containing protein</fullName>
    </recommendedName>
</protein>
<dbReference type="InterPro" id="IPR009468">
    <property type="entry name" value="DUF1090"/>
</dbReference>
<evidence type="ECO:0000313" key="3">
    <source>
        <dbReference type="Proteomes" id="UP000194440"/>
    </source>
</evidence>